<keyword evidence="6" id="KW-0206">Cytoskeleton</keyword>
<dbReference type="Gene3D" id="3.40.850.10">
    <property type="entry name" value="Kinesin motor domain"/>
    <property type="match status" value="1"/>
</dbReference>
<dbReference type="PANTHER" id="PTHR47968">
    <property type="entry name" value="CENTROMERE PROTEIN E"/>
    <property type="match status" value="1"/>
</dbReference>
<dbReference type="AlphaFoldDB" id="A0A4C1SQE9"/>
<evidence type="ECO:0000313" key="12">
    <source>
        <dbReference type="Proteomes" id="UP000299102"/>
    </source>
</evidence>
<dbReference type="PRINTS" id="PR00380">
    <property type="entry name" value="KINESINHEAVY"/>
</dbReference>
<keyword evidence="8" id="KW-0493">Microtubule</keyword>
<dbReference type="InterPro" id="IPR001752">
    <property type="entry name" value="Kinesin_motor_dom"/>
</dbReference>
<accession>A0A4C1SQE9</accession>
<dbReference type="EMBL" id="BGZK01000009">
    <property type="protein sequence ID" value="GBP03281.1"/>
    <property type="molecule type" value="Genomic_DNA"/>
</dbReference>
<keyword evidence="4 9" id="KW-0175">Coiled coil</keyword>
<evidence type="ECO:0000259" key="10">
    <source>
        <dbReference type="PROSITE" id="PS50067"/>
    </source>
</evidence>
<proteinExistence type="inferred from homology"/>
<dbReference type="PROSITE" id="PS00411">
    <property type="entry name" value="KINESIN_MOTOR_1"/>
    <property type="match status" value="1"/>
</dbReference>
<evidence type="ECO:0000256" key="7">
    <source>
        <dbReference type="PROSITE-ProRule" id="PRU00283"/>
    </source>
</evidence>
<comment type="subcellular location">
    <subcellularLocation>
        <location evidence="1">Cytoplasm</location>
        <location evidence="1">Cytoskeleton</location>
    </subcellularLocation>
</comment>
<dbReference type="GO" id="GO:0005874">
    <property type="term" value="C:microtubule"/>
    <property type="evidence" value="ECO:0007669"/>
    <property type="project" value="UniProtKB-KW"/>
</dbReference>
<dbReference type="InterPro" id="IPR027417">
    <property type="entry name" value="P-loop_NTPase"/>
</dbReference>
<protein>
    <recommendedName>
        <fullName evidence="8">Kinesin-like protein</fullName>
    </recommendedName>
</protein>
<name>A0A4C1SQE9_EUMVA</name>
<keyword evidence="12" id="KW-1185">Reference proteome</keyword>
<dbReference type="GO" id="GO:0003777">
    <property type="term" value="F:microtubule motor activity"/>
    <property type="evidence" value="ECO:0007669"/>
    <property type="project" value="InterPro"/>
</dbReference>
<keyword evidence="6" id="KW-0963">Cytoplasm</keyword>
<evidence type="ECO:0000256" key="2">
    <source>
        <dbReference type="ARBA" id="ARBA00022741"/>
    </source>
</evidence>
<comment type="caution">
    <text evidence="11">The sequence shown here is derived from an EMBL/GenBank/DDBJ whole genome shotgun (WGS) entry which is preliminary data.</text>
</comment>
<evidence type="ECO:0000256" key="8">
    <source>
        <dbReference type="RuleBase" id="RU000394"/>
    </source>
</evidence>
<keyword evidence="5 8" id="KW-0505">Motor protein</keyword>
<dbReference type="InterPro" id="IPR019821">
    <property type="entry name" value="Kinesin_motor_CS"/>
</dbReference>
<reference evidence="11 12" key="1">
    <citation type="journal article" date="2019" name="Commun. Biol.">
        <title>The bagworm genome reveals a unique fibroin gene that provides high tensile strength.</title>
        <authorList>
            <person name="Kono N."/>
            <person name="Nakamura H."/>
            <person name="Ohtoshi R."/>
            <person name="Tomita M."/>
            <person name="Numata K."/>
            <person name="Arakawa K."/>
        </authorList>
    </citation>
    <scope>NUCLEOTIDE SEQUENCE [LARGE SCALE GENOMIC DNA]</scope>
</reference>
<dbReference type="STRING" id="151549.A0A4C1SQE9"/>
<evidence type="ECO:0000256" key="9">
    <source>
        <dbReference type="SAM" id="Coils"/>
    </source>
</evidence>
<comment type="similarity">
    <text evidence="7 8">Belongs to the TRAFAC class myosin-kinesin ATPase superfamily. Kinesin family.</text>
</comment>
<dbReference type="SUPFAM" id="SSF57997">
    <property type="entry name" value="Tropomyosin"/>
    <property type="match status" value="1"/>
</dbReference>
<gene>
    <name evidence="11" type="primary">Cenpe</name>
    <name evidence="11" type="ORF">EVAR_2689_1</name>
</gene>
<keyword evidence="2 8" id="KW-0547">Nucleotide-binding</keyword>
<evidence type="ECO:0000256" key="6">
    <source>
        <dbReference type="ARBA" id="ARBA00023212"/>
    </source>
</evidence>
<dbReference type="PANTHER" id="PTHR47968:SF75">
    <property type="entry name" value="CENTROMERE-ASSOCIATED PROTEIN E"/>
    <property type="match status" value="1"/>
</dbReference>
<dbReference type="GO" id="GO:0005524">
    <property type="term" value="F:ATP binding"/>
    <property type="evidence" value="ECO:0007669"/>
    <property type="project" value="UniProtKB-KW"/>
</dbReference>
<dbReference type="GO" id="GO:0007018">
    <property type="term" value="P:microtubule-based movement"/>
    <property type="evidence" value="ECO:0007669"/>
    <property type="project" value="InterPro"/>
</dbReference>
<evidence type="ECO:0000256" key="5">
    <source>
        <dbReference type="ARBA" id="ARBA00023175"/>
    </source>
</evidence>
<evidence type="ECO:0000256" key="3">
    <source>
        <dbReference type="ARBA" id="ARBA00022840"/>
    </source>
</evidence>
<dbReference type="SUPFAM" id="SSF52540">
    <property type="entry name" value="P-loop containing nucleoside triphosphate hydrolases"/>
    <property type="match status" value="1"/>
</dbReference>
<comment type="caution">
    <text evidence="7">Lacks conserved residue(s) required for the propagation of feature annotation.</text>
</comment>
<dbReference type="InterPro" id="IPR027640">
    <property type="entry name" value="Kinesin-like_fam"/>
</dbReference>
<dbReference type="Pfam" id="PF00225">
    <property type="entry name" value="Kinesin"/>
    <property type="match status" value="1"/>
</dbReference>
<dbReference type="SMART" id="SM00129">
    <property type="entry name" value="KISc"/>
    <property type="match status" value="1"/>
</dbReference>
<feature type="coiled-coil region" evidence="9">
    <location>
        <begin position="550"/>
        <end position="647"/>
    </location>
</feature>
<dbReference type="OrthoDB" id="21525at2759"/>
<dbReference type="GO" id="GO:0000278">
    <property type="term" value="P:mitotic cell cycle"/>
    <property type="evidence" value="ECO:0007669"/>
    <property type="project" value="TreeGrafter"/>
</dbReference>
<evidence type="ECO:0000313" key="11">
    <source>
        <dbReference type="EMBL" id="GBP03281.1"/>
    </source>
</evidence>
<dbReference type="GO" id="GO:0008017">
    <property type="term" value="F:microtubule binding"/>
    <property type="evidence" value="ECO:0007669"/>
    <property type="project" value="InterPro"/>
</dbReference>
<keyword evidence="3 8" id="KW-0067">ATP-binding</keyword>
<sequence>MDDKVRMPLGITAANAQTPILMHLDYHINLQDHDFVVAEKHKLIPFVYAGIVIKKDSEVSRHTCLRDHVASVVYILHHTRPLINTSNHIRVNKKFCPSRRFVLKELLLDVPMKFFVWAMTVMLYAARARSPVFAKSRFVLLCERVEGRNMERYRVSYIEIYNDKIIDLLSVENENIKVHETVEGVKINATEKVITNPEELLDYMKEGDANRQIGTTNMNEKSSRSHSIFQITIESREHAEDEAEAEIGCVNVSQLNLVDLAGSERAAQTGATGSRFKEGTFINKSLSVLGLVIKQLSEDNKFINYRDCKLTRILQNSLGGNAKTSIICAVTPAAMEETLSTLQFANRAKAIKNKPEVNAVSTNATMIQKLTKQLAKLQYELESKRYLEQDNILLTMKIDSLQRQILNSFNQKSQSDILAKNRRKTWCAPRRATVSTLHPIQEDQQDISNVQGFSTPVVSHSTHKQFLVPTDAFKCLNRSSQVDRFSSMSNISEESMPSSKKHDTRVSETIEIGTSKTPPCILRDKAKKAEKMYQDIIDFTEREKVYPPAVVEYMKRLDQHQSVISNLEDRVSTLSEECREKHNVIKLLEEKVIESDTQIRSITSNKKKLEEMCQEFNTKLIDLEVSYETLQKKAKSREKELLILLEEQKTKLSKCTVTLDSDSDAVLTFVFNPSPILSFGSGLAFDSDPGSVLDSALHPVFNSDSVTNHSFDFGGAGDYYKNKI</sequence>
<evidence type="ECO:0000256" key="4">
    <source>
        <dbReference type="ARBA" id="ARBA00023054"/>
    </source>
</evidence>
<dbReference type="PROSITE" id="PS50067">
    <property type="entry name" value="KINESIN_MOTOR_2"/>
    <property type="match status" value="1"/>
</dbReference>
<organism evidence="11 12">
    <name type="scientific">Eumeta variegata</name>
    <name type="common">Bagworm moth</name>
    <name type="synonym">Eumeta japonica</name>
    <dbReference type="NCBI Taxonomy" id="151549"/>
    <lineage>
        <taxon>Eukaryota</taxon>
        <taxon>Metazoa</taxon>
        <taxon>Ecdysozoa</taxon>
        <taxon>Arthropoda</taxon>
        <taxon>Hexapoda</taxon>
        <taxon>Insecta</taxon>
        <taxon>Pterygota</taxon>
        <taxon>Neoptera</taxon>
        <taxon>Endopterygota</taxon>
        <taxon>Lepidoptera</taxon>
        <taxon>Glossata</taxon>
        <taxon>Ditrysia</taxon>
        <taxon>Tineoidea</taxon>
        <taxon>Psychidae</taxon>
        <taxon>Oiketicinae</taxon>
        <taxon>Eumeta</taxon>
    </lineage>
</organism>
<dbReference type="InterPro" id="IPR036961">
    <property type="entry name" value="Kinesin_motor_dom_sf"/>
</dbReference>
<evidence type="ECO:0000256" key="1">
    <source>
        <dbReference type="ARBA" id="ARBA00004245"/>
    </source>
</evidence>
<feature type="domain" description="Kinesin motor" evidence="10">
    <location>
        <begin position="1"/>
        <end position="351"/>
    </location>
</feature>
<dbReference type="Proteomes" id="UP000299102">
    <property type="component" value="Unassembled WGS sequence"/>
</dbReference>